<evidence type="ECO:0000259" key="3">
    <source>
        <dbReference type="Pfam" id="PF14792"/>
    </source>
</evidence>
<dbReference type="Gene3D" id="3.30.460.10">
    <property type="entry name" value="Beta Polymerase, domain 2"/>
    <property type="match status" value="1"/>
</dbReference>
<dbReference type="GO" id="GO:0003887">
    <property type="term" value="F:DNA-directed DNA polymerase activity"/>
    <property type="evidence" value="ECO:0007669"/>
    <property type="project" value="InterPro"/>
</dbReference>
<keyword evidence="2" id="KW-0235">DNA replication</keyword>
<dbReference type="GO" id="GO:0005634">
    <property type="term" value="C:nucleus"/>
    <property type="evidence" value="ECO:0007669"/>
    <property type="project" value="TreeGrafter"/>
</dbReference>
<dbReference type="Gene3D" id="1.10.150.20">
    <property type="entry name" value="5' to 3' exonuclease, C-terminal subdomain"/>
    <property type="match status" value="1"/>
</dbReference>
<proteinExistence type="predicted"/>
<sequence length="109" mass="12233">MTILTRDLLDRSIVFVNMGFNTVDKIRQAVDRRDPNIALTAQQEIGLQLYDDLLTPCPRSEITSIADRVRKTVQRIYPSTVLDIMGSYRRGAVSGHDVGEALRGRSGEQ</sequence>
<dbReference type="InterPro" id="IPR022312">
    <property type="entry name" value="DNA_pol_X"/>
</dbReference>
<dbReference type="AlphaFoldDB" id="A0A9W6ZQ85"/>
<dbReference type="InterPro" id="IPR043519">
    <property type="entry name" value="NT_sf"/>
</dbReference>
<gene>
    <name evidence="4" type="ORF">TL16_g02622</name>
</gene>
<reference evidence="5" key="1">
    <citation type="journal article" date="2023" name="Commun. Biol.">
        <title>Genome analysis of Parmales, the sister group of diatoms, reveals the evolutionary specialization of diatoms from phago-mixotrophs to photoautotrophs.</title>
        <authorList>
            <person name="Ban H."/>
            <person name="Sato S."/>
            <person name="Yoshikawa S."/>
            <person name="Yamada K."/>
            <person name="Nakamura Y."/>
            <person name="Ichinomiya M."/>
            <person name="Sato N."/>
            <person name="Blanc-Mathieu R."/>
            <person name="Endo H."/>
            <person name="Kuwata A."/>
            <person name="Ogata H."/>
        </authorList>
    </citation>
    <scope>NUCLEOTIDE SEQUENCE [LARGE SCALE GENOMIC DNA]</scope>
</reference>
<dbReference type="PANTHER" id="PTHR11276:SF28">
    <property type="entry name" value="DNA POLYMERASE LAMBDA"/>
    <property type="match status" value="1"/>
</dbReference>
<dbReference type="SUPFAM" id="SSF81301">
    <property type="entry name" value="Nucleotidyltransferase"/>
    <property type="match status" value="1"/>
</dbReference>
<dbReference type="Pfam" id="PF14792">
    <property type="entry name" value="DNA_pol_B_palm"/>
    <property type="match status" value="1"/>
</dbReference>
<dbReference type="InterPro" id="IPR028207">
    <property type="entry name" value="DNA_pol_B_palm_palm"/>
</dbReference>
<evidence type="ECO:0000256" key="1">
    <source>
        <dbReference type="ARBA" id="ARBA00022634"/>
    </source>
</evidence>
<organism evidence="4 5">
    <name type="scientific">Triparma laevis f. inornata</name>
    <dbReference type="NCBI Taxonomy" id="1714386"/>
    <lineage>
        <taxon>Eukaryota</taxon>
        <taxon>Sar</taxon>
        <taxon>Stramenopiles</taxon>
        <taxon>Ochrophyta</taxon>
        <taxon>Bolidophyceae</taxon>
        <taxon>Parmales</taxon>
        <taxon>Triparmaceae</taxon>
        <taxon>Triparma</taxon>
    </lineage>
</organism>
<dbReference type="Proteomes" id="UP001162640">
    <property type="component" value="Unassembled WGS sequence"/>
</dbReference>
<comment type="caution">
    <text evidence="4">The sequence shown here is derived from an EMBL/GenBank/DDBJ whole genome shotgun (WGS) entry which is preliminary data.</text>
</comment>
<dbReference type="GO" id="GO:0006303">
    <property type="term" value="P:double-strand break repair via nonhomologous end joining"/>
    <property type="evidence" value="ECO:0007669"/>
    <property type="project" value="TreeGrafter"/>
</dbReference>
<dbReference type="GO" id="GO:0003677">
    <property type="term" value="F:DNA binding"/>
    <property type="evidence" value="ECO:0007669"/>
    <property type="project" value="InterPro"/>
</dbReference>
<feature type="domain" description="DNA polymerase beta palm" evidence="3">
    <location>
        <begin position="58"/>
        <end position="98"/>
    </location>
</feature>
<protein>
    <recommendedName>
        <fullName evidence="3">DNA polymerase beta palm domain-containing protein</fullName>
    </recommendedName>
</protein>
<dbReference type="EMBL" id="BLQM01000065">
    <property type="protein sequence ID" value="GMH58497.1"/>
    <property type="molecule type" value="Genomic_DNA"/>
</dbReference>
<dbReference type="PANTHER" id="PTHR11276">
    <property type="entry name" value="DNA POLYMERASE TYPE-X FAMILY MEMBER"/>
    <property type="match status" value="1"/>
</dbReference>
<evidence type="ECO:0000313" key="4">
    <source>
        <dbReference type="EMBL" id="GMH58497.1"/>
    </source>
</evidence>
<evidence type="ECO:0000313" key="5">
    <source>
        <dbReference type="Proteomes" id="UP001162640"/>
    </source>
</evidence>
<accession>A0A9W6ZQ85</accession>
<evidence type="ECO:0000256" key="2">
    <source>
        <dbReference type="ARBA" id="ARBA00022705"/>
    </source>
</evidence>
<keyword evidence="1" id="KW-0237">DNA synthesis</keyword>
<name>A0A9W6ZQ85_9STRA</name>